<dbReference type="GO" id="GO:0006298">
    <property type="term" value="P:mismatch repair"/>
    <property type="evidence" value="ECO:0007669"/>
    <property type="project" value="TreeGrafter"/>
</dbReference>
<dbReference type="GO" id="GO:0009007">
    <property type="term" value="F:site-specific DNA-methyltransferase (adenine-specific) activity"/>
    <property type="evidence" value="ECO:0007669"/>
    <property type="project" value="UniProtKB-EC"/>
</dbReference>
<evidence type="ECO:0000256" key="4">
    <source>
        <dbReference type="ARBA" id="ARBA00022679"/>
    </source>
</evidence>
<keyword evidence="3 8" id="KW-0489">Methyltransferase</keyword>
<dbReference type="EMBL" id="FTLW01000005">
    <property type="protein sequence ID" value="SIQ99556.1"/>
    <property type="molecule type" value="Genomic_DNA"/>
</dbReference>
<dbReference type="EC" id="2.1.1.72" evidence="2"/>
<dbReference type="InterPro" id="IPR012327">
    <property type="entry name" value="MeTrfase_D12"/>
</dbReference>
<accession>A0A1N6XB50</accession>
<dbReference type="OrthoDB" id="9805629at2"/>
<dbReference type="Gene3D" id="3.40.50.150">
    <property type="entry name" value="Vaccinia Virus protein VP39"/>
    <property type="match status" value="1"/>
</dbReference>
<gene>
    <name evidence="8" type="ORF">SAMN05421546_2188</name>
</gene>
<feature type="binding site" evidence="7">
    <location>
        <position position="20"/>
    </location>
    <ligand>
        <name>S-adenosyl-L-methionine</name>
        <dbReference type="ChEBI" id="CHEBI:59789"/>
    </ligand>
</feature>
<dbReference type="STRING" id="1604334.SAMN05421546_2188"/>
<dbReference type="InterPro" id="IPR012263">
    <property type="entry name" value="M_m6A_EcoRV"/>
</dbReference>
<keyword evidence="9" id="KW-1185">Reference proteome</keyword>
<dbReference type="GO" id="GO:0043565">
    <property type="term" value="F:sequence-specific DNA binding"/>
    <property type="evidence" value="ECO:0007669"/>
    <property type="project" value="TreeGrafter"/>
</dbReference>
<dbReference type="PANTHER" id="PTHR30481:SF3">
    <property type="entry name" value="DNA ADENINE METHYLASE"/>
    <property type="match status" value="1"/>
</dbReference>
<feature type="binding site" evidence="7">
    <location>
        <position position="183"/>
    </location>
    <ligand>
        <name>S-adenosyl-L-methionine</name>
        <dbReference type="ChEBI" id="CHEBI:59789"/>
    </ligand>
</feature>
<dbReference type="SUPFAM" id="SSF53335">
    <property type="entry name" value="S-adenosyl-L-methionine-dependent methyltransferases"/>
    <property type="match status" value="1"/>
</dbReference>
<keyword evidence="4" id="KW-0808">Transferase</keyword>
<reference evidence="9" key="1">
    <citation type="submission" date="2017-01" db="EMBL/GenBank/DDBJ databases">
        <authorList>
            <person name="Varghese N."/>
            <person name="Submissions S."/>
        </authorList>
    </citation>
    <scope>NUCLEOTIDE SEQUENCE [LARGE SCALE GENOMIC DNA]</scope>
    <source>
        <strain evidence="9">UM1</strain>
    </source>
</reference>
<dbReference type="GO" id="GO:0009307">
    <property type="term" value="P:DNA restriction-modification system"/>
    <property type="evidence" value="ECO:0007669"/>
    <property type="project" value="InterPro"/>
</dbReference>
<evidence type="ECO:0000256" key="1">
    <source>
        <dbReference type="ARBA" id="ARBA00006594"/>
    </source>
</evidence>
<evidence type="ECO:0000256" key="5">
    <source>
        <dbReference type="ARBA" id="ARBA00022691"/>
    </source>
</evidence>
<evidence type="ECO:0000256" key="7">
    <source>
        <dbReference type="PIRSR" id="PIRSR000398-1"/>
    </source>
</evidence>
<dbReference type="RefSeq" id="WP_076588133.1">
    <property type="nucleotide sequence ID" value="NZ_FTLW01000005.1"/>
</dbReference>
<evidence type="ECO:0000313" key="8">
    <source>
        <dbReference type="EMBL" id="SIQ99556.1"/>
    </source>
</evidence>
<dbReference type="InterPro" id="IPR023095">
    <property type="entry name" value="Ade_MeTrfase_dom_2"/>
</dbReference>
<dbReference type="NCBIfam" id="TIGR00571">
    <property type="entry name" value="dam"/>
    <property type="match status" value="1"/>
</dbReference>
<dbReference type="Pfam" id="PF02086">
    <property type="entry name" value="MethyltransfD12"/>
    <property type="match status" value="1"/>
</dbReference>
<protein>
    <recommendedName>
        <fullName evidence="2">site-specific DNA-methyltransferase (adenine-specific)</fullName>
        <ecNumber evidence="2">2.1.1.72</ecNumber>
    </recommendedName>
</protein>
<feature type="binding site" evidence="7">
    <location>
        <position position="61"/>
    </location>
    <ligand>
        <name>S-adenosyl-L-methionine</name>
        <dbReference type="ChEBI" id="CHEBI:59789"/>
    </ligand>
</feature>
<evidence type="ECO:0000313" key="9">
    <source>
        <dbReference type="Proteomes" id="UP000241788"/>
    </source>
</evidence>
<evidence type="ECO:0000256" key="2">
    <source>
        <dbReference type="ARBA" id="ARBA00011900"/>
    </source>
</evidence>
<dbReference type="PIRSF" id="PIRSF000398">
    <property type="entry name" value="M_m6A_EcoRV"/>
    <property type="match status" value="1"/>
</dbReference>
<dbReference type="PRINTS" id="PR00505">
    <property type="entry name" value="D12N6MTFRASE"/>
</dbReference>
<dbReference type="Gene3D" id="1.10.1020.10">
    <property type="entry name" value="Adenine-specific Methyltransferase, Domain 2"/>
    <property type="match status" value="1"/>
</dbReference>
<proteinExistence type="inferred from homology"/>
<dbReference type="Proteomes" id="UP000241788">
    <property type="component" value="Unassembled WGS sequence"/>
</dbReference>
<dbReference type="AlphaFoldDB" id="A0A1N6XB50"/>
<keyword evidence="5" id="KW-0949">S-adenosyl-L-methionine</keyword>
<feature type="binding site" evidence="7">
    <location>
        <position position="16"/>
    </location>
    <ligand>
        <name>S-adenosyl-L-methionine</name>
        <dbReference type="ChEBI" id="CHEBI:59789"/>
    </ligand>
</feature>
<organism evidence="8 9">
    <name type="scientific">Solilutibacter tolerans</name>
    <dbReference type="NCBI Taxonomy" id="1604334"/>
    <lineage>
        <taxon>Bacteria</taxon>
        <taxon>Pseudomonadati</taxon>
        <taxon>Pseudomonadota</taxon>
        <taxon>Gammaproteobacteria</taxon>
        <taxon>Lysobacterales</taxon>
        <taxon>Lysobacteraceae</taxon>
        <taxon>Solilutibacter</taxon>
    </lineage>
</organism>
<sequence>MGESISHAPLASPIRWAGSKRKLLPILRSMWRSSDRRYIEAFAGSACLYFNIRPEEALLNDANADLISAYAVLAKNPVKLHARLLSIPVDAATYGEIRASKPSTKFESAVRFFYLNRYCFNGIYRTNKLGAFNVPFGRRTGGFPSIEQWRESSKALRGAQLHSGDFESVVRENVREGDFVYLDPPYAVSNRRVFTQYSANEFGIDDLRRLRSVMDHIDDVGATFVVSYALSKETKVLSDGWFSFRTLAQRNVAGFSQHRRKAVEVIVTNDENRLKVRKKDAKPA</sequence>
<dbReference type="GO" id="GO:1904047">
    <property type="term" value="F:S-adenosyl-L-methionine binding"/>
    <property type="evidence" value="ECO:0007669"/>
    <property type="project" value="TreeGrafter"/>
</dbReference>
<comment type="catalytic activity">
    <reaction evidence="6">
        <text>a 2'-deoxyadenosine in DNA + S-adenosyl-L-methionine = an N(6)-methyl-2'-deoxyadenosine in DNA + S-adenosyl-L-homocysteine + H(+)</text>
        <dbReference type="Rhea" id="RHEA:15197"/>
        <dbReference type="Rhea" id="RHEA-COMP:12418"/>
        <dbReference type="Rhea" id="RHEA-COMP:12419"/>
        <dbReference type="ChEBI" id="CHEBI:15378"/>
        <dbReference type="ChEBI" id="CHEBI:57856"/>
        <dbReference type="ChEBI" id="CHEBI:59789"/>
        <dbReference type="ChEBI" id="CHEBI:90615"/>
        <dbReference type="ChEBI" id="CHEBI:90616"/>
        <dbReference type="EC" id="2.1.1.72"/>
    </reaction>
</comment>
<dbReference type="PANTHER" id="PTHR30481">
    <property type="entry name" value="DNA ADENINE METHYLASE"/>
    <property type="match status" value="1"/>
</dbReference>
<dbReference type="GO" id="GO:0032259">
    <property type="term" value="P:methylation"/>
    <property type="evidence" value="ECO:0007669"/>
    <property type="project" value="UniProtKB-KW"/>
</dbReference>
<evidence type="ECO:0000256" key="6">
    <source>
        <dbReference type="ARBA" id="ARBA00047942"/>
    </source>
</evidence>
<name>A0A1N6XB50_9GAMM</name>
<evidence type="ECO:0000256" key="3">
    <source>
        <dbReference type="ARBA" id="ARBA00022603"/>
    </source>
</evidence>
<comment type="similarity">
    <text evidence="1">Belongs to the N(4)/N(6)-methyltransferase family.</text>
</comment>
<dbReference type="InterPro" id="IPR029063">
    <property type="entry name" value="SAM-dependent_MTases_sf"/>
</dbReference>